<keyword evidence="2" id="KW-1185">Reference proteome</keyword>
<evidence type="ECO:0000313" key="2">
    <source>
        <dbReference type="Proteomes" id="UP000187158"/>
    </source>
</evidence>
<dbReference type="EMBL" id="MPVP01000426">
    <property type="protein sequence ID" value="OMD06702.1"/>
    <property type="molecule type" value="Genomic_DNA"/>
</dbReference>
<gene>
    <name evidence="1" type="ORF">BSO21_30680</name>
</gene>
<comment type="caution">
    <text evidence="1">The sequence shown here is derived from an EMBL/GenBank/DDBJ whole genome shotgun (WGS) entry which is preliminary data.</text>
</comment>
<proteinExistence type="predicted"/>
<evidence type="ECO:0000313" key="1">
    <source>
        <dbReference type="EMBL" id="OMD06702.1"/>
    </source>
</evidence>
<dbReference type="Proteomes" id="UP000187158">
    <property type="component" value="Unassembled WGS sequence"/>
</dbReference>
<accession>A0ABX3GHJ5</accession>
<organism evidence="1 2">
    <name type="scientific">Paenibacillus odorifer</name>
    <dbReference type="NCBI Taxonomy" id="189426"/>
    <lineage>
        <taxon>Bacteria</taxon>
        <taxon>Bacillati</taxon>
        <taxon>Bacillota</taxon>
        <taxon>Bacilli</taxon>
        <taxon>Bacillales</taxon>
        <taxon>Paenibacillaceae</taxon>
        <taxon>Paenibacillus</taxon>
    </lineage>
</organism>
<reference evidence="1 2" key="1">
    <citation type="submission" date="2016-11" db="EMBL/GenBank/DDBJ databases">
        <title>Paenibacillus species isolates.</title>
        <authorList>
            <person name="Beno S.M."/>
        </authorList>
    </citation>
    <scope>NUCLEOTIDE SEQUENCE [LARGE SCALE GENOMIC DNA]</scope>
    <source>
        <strain evidence="1 2">FSL H7-0433</strain>
    </source>
</reference>
<sequence>MEGRKASLFLLTFFESEVGFEKLTCKYEEGGECVNEGIQPNKYGMYLKQDVINSQKPIYDFTKDEEPDMDVIDMCTLAEIKNLAKINLSAEQKEQLTIVGFLRMSGYRGYAALYSLKQVLEIV</sequence>
<protein>
    <submittedName>
        <fullName evidence="1">Uncharacterized protein</fullName>
    </submittedName>
</protein>
<name>A0ABX3GHJ5_9BACL</name>